<dbReference type="AlphaFoldDB" id="A0A316A900"/>
<dbReference type="Proteomes" id="UP000245469">
    <property type="component" value="Unassembled WGS sequence"/>
</dbReference>
<dbReference type="InterPro" id="IPR037205">
    <property type="entry name" value="ChaB_sf"/>
</dbReference>
<name>A0A316A900_9ACTN</name>
<dbReference type="Pfam" id="PF06150">
    <property type="entry name" value="ChaB"/>
    <property type="match status" value="1"/>
</dbReference>
<comment type="caution">
    <text evidence="2">The sequence shown here is derived from an EMBL/GenBank/DDBJ whole genome shotgun (WGS) entry which is preliminary data.</text>
</comment>
<accession>A0A316A900</accession>
<proteinExistence type="predicted"/>
<feature type="compositionally biased region" description="Basic and acidic residues" evidence="1">
    <location>
        <begin position="21"/>
        <end position="37"/>
    </location>
</feature>
<feature type="region of interest" description="Disordered" evidence="1">
    <location>
        <begin position="1"/>
        <end position="101"/>
    </location>
</feature>
<keyword evidence="3" id="KW-1185">Reference proteome</keyword>
<organism evidence="2 3">
    <name type="scientific">Quadrisphaera granulorum</name>
    <dbReference type="NCBI Taxonomy" id="317664"/>
    <lineage>
        <taxon>Bacteria</taxon>
        <taxon>Bacillati</taxon>
        <taxon>Actinomycetota</taxon>
        <taxon>Actinomycetes</taxon>
        <taxon>Kineosporiales</taxon>
        <taxon>Kineosporiaceae</taxon>
        <taxon>Quadrisphaera</taxon>
    </lineage>
</organism>
<reference evidence="2 3" key="1">
    <citation type="submission" date="2018-03" db="EMBL/GenBank/DDBJ databases">
        <title>Genomic Encyclopedia of Archaeal and Bacterial Type Strains, Phase II (KMG-II): from individual species to whole genera.</title>
        <authorList>
            <person name="Goeker M."/>
        </authorList>
    </citation>
    <scope>NUCLEOTIDE SEQUENCE [LARGE SCALE GENOMIC DNA]</scope>
    <source>
        <strain evidence="2 3">DSM 44889</strain>
    </source>
</reference>
<dbReference type="EMBL" id="QGDQ01000009">
    <property type="protein sequence ID" value="PWJ54002.1"/>
    <property type="molecule type" value="Genomic_DNA"/>
</dbReference>
<gene>
    <name evidence="2" type="ORF">BXY45_10984</name>
</gene>
<dbReference type="OrthoDB" id="3731224at2"/>
<dbReference type="RefSeq" id="WP_109773996.1">
    <property type="nucleotide sequence ID" value="NZ_QGDQ01000009.1"/>
</dbReference>
<protein>
    <submittedName>
        <fullName evidence="2">ChaB protein</fullName>
    </submittedName>
</protein>
<dbReference type="InterPro" id="IPR009317">
    <property type="entry name" value="ChaB"/>
</dbReference>
<sequence>MAMTTKSEAVREDELPSTLQRSDKKAQATFAKAHDAAEQTYADEPNTEERARRTAFSALKHTHEKVGDRWEPKDGGRRGPSDAQAAGGAGTDRETAGGVDANATKAHLLDLARRLDVPGRSSMTKDELVAALQRANDRETARARSGS</sequence>
<evidence type="ECO:0000313" key="2">
    <source>
        <dbReference type="EMBL" id="PWJ54002.1"/>
    </source>
</evidence>
<dbReference type="SUPFAM" id="SSF140376">
    <property type="entry name" value="ChaB-like"/>
    <property type="match status" value="1"/>
</dbReference>
<dbReference type="Gene3D" id="1.10.1740.70">
    <property type="entry name" value="ChaB"/>
    <property type="match status" value="1"/>
</dbReference>
<evidence type="ECO:0000256" key="1">
    <source>
        <dbReference type="SAM" id="MobiDB-lite"/>
    </source>
</evidence>
<evidence type="ECO:0000313" key="3">
    <source>
        <dbReference type="Proteomes" id="UP000245469"/>
    </source>
</evidence>
<feature type="compositionally biased region" description="Basic and acidic residues" evidence="1">
    <location>
        <begin position="64"/>
        <end position="80"/>
    </location>
</feature>